<keyword evidence="2" id="KW-0012">Acyltransferase</keyword>
<proteinExistence type="predicted"/>
<dbReference type="InterPro" id="IPR051016">
    <property type="entry name" value="Diverse_Substrate_AcTransf"/>
</dbReference>
<dbReference type="CDD" id="cd04301">
    <property type="entry name" value="NAT_SF"/>
    <property type="match status" value="1"/>
</dbReference>
<sequence>MKLTHQPVIKPFASGDFDAWLPLWRGYQAFYKTDIAEETTSVTWTRLLNPAEPMFGALALIGDRAVGMVHWIMHRSCWTIGDYCYLQDLYVDEELRGSGIGRKLIETVYASAAEAKCSRVWWLTHETNTSAMQLYDRIADKSGFVQYRKAMA</sequence>
<dbReference type="STRING" id="60547.GCA_000751215_03965"/>
<evidence type="ECO:0000313" key="4">
    <source>
        <dbReference type="EMBL" id="KDR41938.1"/>
    </source>
</evidence>
<dbReference type="Proteomes" id="UP000027466">
    <property type="component" value="Unassembled WGS sequence"/>
</dbReference>
<dbReference type="InterPro" id="IPR000182">
    <property type="entry name" value="GNAT_dom"/>
</dbReference>
<evidence type="ECO:0000313" key="5">
    <source>
        <dbReference type="Proteomes" id="UP000027466"/>
    </source>
</evidence>
<dbReference type="PANTHER" id="PTHR10545">
    <property type="entry name" value="DIAMINE N-ACETYLTRANSFERASE"/>
    <property type="match status" value="1"/>
</dbReference>
<dbReference type="PROSITE" id="PS51186">
    <property type="entry name" value="GNAT"/>
    <property type="match status" value="1"/>
</dbReference>
<dbReference type="PANTHER" id="PTHR10545:SF42">
    <property type="entry name" value="ACETYLTRANSFERASE"/>
    <property type="match status" value="1"/>
</dbReference>
<feature type="domain" description="N-acetyltransferase" evidence="3">
    <location>
        <begin position="7"/>
        <end position="152"/>
    </location>
</feature>
<organism evidence="4 5">
    <name type="scientific">Caballeronia glathei</name>
    <dbReference type="NCBI Taxonomy" id="60547"/>
    <lineage>
        <taxon>Bacteria</taxon>
        <taxon>Pseudomonadati</taxon>
        <taxon>Pseudomonadota</taxon>
        <taxon>Betaproteobacteria</taxon>
        <taxon>Burkholderiales</taxon>
        <taxon>Burkholderiaceae</taxon>
        <taxon>Caballeronia</taxon>
    </lineage>
</organism>
<dbReference type="RefSeq" id="WP_035934637.1">
    <property type="nucleotide sequence ID" value="NZ_CADFFX010000010.1"/>
</dbReference>
<evidence type="ECO:0000259" key="3">
    <source>
        <dbReference type="PROSITE" id="PS51186"/>
    </source>
</evidence>
<reference evidence="4 5" key="1">
    <citation type="submission" date="2014-03" db="EMBL/GenBank/DDBJ databases">
        <title>Draft Genome Sequences of Four Burkholderia Strains.</title>
        <authorList>
            <person name="Liu X.Y."/>
            <person name="Li C.X."/>
            <person name="Xu J.H."/>
        </authorList>
    </citation>
    <scope>NUCLEOTIDE SEQUENCE [LARGE SCALE GENOMIC DNA]</scope>
    <source>
        <strain evidence="4 5">DSM 50014</strain>
    </source>
</reference>
<name>A0A069PMK6_9BURK</name>
<accession>A0A069PMK6</accession>
<comment type="caution">
    <text evidence="4">The sequence shown here is derived from an EMBL/GenBank/DDBJ whole genome shotgun (WGS) entry which is preliminary data.</text>
</comment>
<protein>
    <submittedName>
        <fullName evidence="4">GNAT family acetyltransferase</fullName>
    </submittedName>
</protein>
<gene>
    <name evidence="4" type="ORF">BG61_14575</name>
</gene>
<dbReference type="Pfam" id="PF00583">
    <property type="entry name" value="Acetyltransf_1"/>
    <property type="match status" value="1"/>
</dbReference>
<evidence type="ECO:0000256" key="1">
    <source>
        <dbReference type="ARBA" id="ARBA00022679"/>
    </source>
</evidence>
<dbReference type="GO" id="GO:0008080">
    <property type="term" value="F:N-acetyltransferase activity"/>
    <property type="evidence" value="ECO:0007669"/>
    <property type="project" value="TreeGrafter"/>
</dbReference>
<keyword evidence="5" id="KW-1185">Reference proteome</keyword>
<dbReference type="EMBL" id="JFHC01000022">
    <property type="protein sequence ID" value="KDR41938.1"/>
    <property type="molecule type" value="Genomic_DNA"/>
</dbReference>
<dbReference type="AlphaFoldDB" id="A0A069PMK6"/>
<dbReference type="SUPFAM" id="SSF55729">
    <property type="entry name" value="Acyl-CoA N-acyltransferases (Nat)"/>
    <property type="match status" value="1"/>
</dbReference>
<dbReference type="InterPro" id="IPR016181">
    <property type="entry name" value="Acyl_CoA_acyltransferase"/>
</dbReference>
<keyword evidence="1 4" id="KW-0808">Transferase</keyword>
<dbReference type="Gene3D" id="3.40.630.30">
    <property type="match status" value="1"/>
</dbReference>
<evidence type="ECO:0000256" key="2">
    <source>
        <dbReference type="ARBA" id="ARBA00023315"/>
    </source>
</evidence>